<dbReference type="EMBL" id="JABUMC010000001">
    <property type="protein sequence ID" value="MBV6545742.1"/>
    <property type="molecule type" value="Genomic_DNA"/>
</dbReference>
<organism evidence="2 3">
    <name type="scientific">Ursidibacter maritimus</name>
    <dbReference type="NCBI Taxonomy" id="1331689"/>
    <lineage>
        <taxon>Bacteria</taxon>
        <taxon>Pseudomonadati</taxon>
        <taxon>Pseudomonadota</taxon>
        <taxon>Gammaproteobacteria</taxon>
        <taxon>Pasteurellales</taxon>
        <taxon>Pasteurellaceae</taxon>
        <taxon>Ursidibacter</taxon>
    </lineage>
</organism>
<evidence type="ECO:0000313" key="3">
    <source>
        <dbReference type="Proteomes" id="UP000732858"/>
    </source>
</evidence>
<keyword evidence="4" id="KW-1185">Reference proteome</keyword>
<dbReference type="Proteomes" id="UP001196379">
    <property type="component" value="Unassembled WGS sequence"/>
</dbReference>
<evidence type="ECO:0000313" key="4">
    <source>
        <dbReference type="Proteomes" id="UP001196379"/>
    </source>
</evidence>
<dbReference type="Proteomes" id="UP000732858">
    <property type="component" value="Unassembled WGS sequence"/>
</dbReference>
<proteinExistence type="predicted"/>
<evidence type="ECO:0000313" key="2">
    <source>
        <dbReference type="EMBL" id="MBV6545742.1"/>
    </source>
</evidence>
<comment type="caution">
    <text evidence="2">The sequence shown here is derived from an EMBL/GenBank/DDBJ whole genome shotgun (WGS) entry which is preliminary data.</text>
</comment>
<reference evidence="2 4" key="1">
    <citation type="journal article" date="2021" name="Mol. Ecol.">
        <title>Polar bear-adapted Ursidibacter maritimus are remarkably conserved after generations in captivity.</title>
        <authorList>
            <person name="Espinosa-Gongora C."/>
            <person name="Hansen M.J."/>
            <person name="Bertelsen M.F."/>
            <person name="Bojesen A.M."/>
        </authorList>
    </citation>
    <scope>NUCLEOTIDE SEQUENCE</scope>
    <source>
        <strain evidence="2">Pb43105x</strain>
        <strain evidence="1 4">Pb43106</strain>
    </source>
</reference>
<protein>
    <submittedName>
        <fullName evidence="2">Uncharacterized protein</fullName>
    </submittedName>
</protein>
<dbReference type="EMBL" id="JABULY010000001">
    <property type="protein sequence ID" value="MBV6530666.1"/>
    <property type="molecule type" value="Genomic_DNA"/>
</dbReference>
<gene>
    <name evidence="1" type="ORF">HT657_00650</name>
    <name evidence="2" type="ORF">HT672_00250</name>
</gene>
<dbReference type="OrthoDB" id="9807918at2"/>
<dbReference type="GeneID" id="65548756"/>
<sequence>MQKLLFIISTVHYCLVLLNYQLAERLEIATLVELADWMIEADKILNFNENIK</sequence>
<evidence type="ECO:0000313" key="1">
    <source>
        <dbReference type="EMBL" id="MBV6530666.1"/>
    </source>
</evidence>
<name>A0A949WML7_9PAST</name>
<dbReference type="AlphaFoldDB" id="A0A949WML7"/>
<dbReference type="RefSeq" id="WP_157402912.1">
    <property type="nucleotide sequence ID" value="NZ_JABULY010000001.1"/>
</dbReference>
<accession>A0A949WML7</accession>